<protein>
    <submittedName>
        <fullName evidence="1">Uncharacterized protein</fullName>
    </submittedName>
</protein>
<name>A0A0D3HWQ9_9ORYZ</name>
<reference evidence="1" key="2">
    <citation type="submission" date="2015-03" db="UniProtKB">
        <authorList>
            <consortium name="EnsemblPlants"/>
        </authorList>
    </citation>
    <scope>IDENTIFICATION</scope>
</reference>
<proteinExistence type="predicted"/>
<dbReference type="Gramene" id="OBART12G18790.4">
    <property type="protein sequence ID" value="OBART12G18790.4"/>
    <property type="gene ID" value="OBART12G18790"/>
</dbReference>
<evidence type="ECO:0000313" key="1">
    <source>
        <dbReference type="EnsemblPlants" id="OBART12G18790.4"/>
    </source>
</evidence>
<dbReference type="HOGENOM" id="CLU_2835170_0_0_1"/>
<dbReference type="EnsemblPlants" id="OBART12G18790.4">
    <property type="protein sequence ID" value="OBART12G18790.4"/>
    <property type="gene ID" value="OBART12G18790"/>
</dbReference>
<organism evidence="1">
    <name type="scientific">Oryza barthii</name>
    <dbReference type="NCBI Taxonomy" id="65489"/>
    <lineage>
        <taxon>Eukaryota</taxon>
        <taxon>Viridiplantae</taxon>
        <taxon>Streptophyta</taxon>
        <taxon>Embryophyta</taxon>
        <taxon>Tracheophyta</taxon>
        <taxon>Spermatophyta</taxon>
        <taxon>Magnoliopsida</taxon>
        <taxon>Liliopsida</taxon>
        <taxon>Poales</taxon>
        <taxon>Poaceae</taxon>
        <taxon>BOP clade</taxon>
        <taxon>Oryzoideae</taxon>
        <taxon>Oryzeae</taxon>
        <taxon>Oryzinae</taxon>
        <taxon>Oryza</taxon>
    </lineage>
</organism>
<keyword evidence="2" id="KW-1185">Reference proteome</keyword>
<dbReference type="Proteomes" id="UP000026960">
    <property type="component" value="Chromosome 12"/>
</dbReference>
<accession>A0A0D3HWQ9</accession>
<dbReference type="AlphaFoldDB" id="A0A0D3HWQ9"/>
<reference evidence="1" key="1">
    <citation type="journal article" date="2009" name="Rice">
        <title>De Novo Next Generation Sequencing of Plant Genomes.</title>
        <authorList>
            <person name="Rounsley S."/>
            <person name="Marri P.R."/>
            <person name="Yu Y."/>
            <person name="He R."/>
            <person name="Sisneros N."/>
            <person name="Goicoechea J.L."/>
            <person name="Lee S.J."/>
            <person name="Angelova A."/>
            <person name="Kudrna D."/>
            <person name="Luo M."/>
            <person name="Affourtit J."/>
            <person name="Desany B."/>
            <person name="Knight J."/>
            <person name="Niazi F."/>
            <person name="Egholm M."/>
            <person name="Wing R.A."/>
        </authorList>
    </citation>
    <scope>NUCLEOTIDE SEQUENCE [LARGE SCALE GENOMIC DNA]</scope>
    <source>
        <strain evidence="1">cv. IRGC 105608</strain>
    </source>
</reference>
<evidence type="ECO:0000313" key="2">
    <source>
        <dbReference type="Proteomes" id="UP000026960"/>
    </source>
</evidence>
<sequence>MAKKSQATSSEVAACCKMYCHSLRIRLDVSMLLSVISSKWRVTDGDPPKLSWMLQSFSPSQLPGVF</sequence>